<dbReference type="WBParaSite" id="TCLT_0000038901-mRNA-1">
    <property type="protein sequence ID" value="TCLT_0000038901-mRNA-1"/>
    <property type="gene ID" value="TCLT_0000038901"/>
</dbReference>
<proteinExistence type="predicted"/>
<accession>A0A0N5CK12</accession>
<reference evidence="1" key="1">
    <citation type="submission" date="2017-02" db="UniProtKB">
        <authorList>
            <consortium name="WormBaseParasite"/>
        </authorList>
    </citation>
    <scope>IDENTIFICATION</scope>
</reference>
<protein>
    <submittedName>
        <fullName evidence="1">Uncharacterized protein</fullName>
    </submittedName>
</protein>
<sequence length="260" mass="29515">LEIKLIFQNCLLEQPSTETPNSEINPFGGSCPDLSGSQLMLWDDYLFEPITNEHNIINDNRMKEVGNTTMQRSEYEVASRPVLAAMDSALHADGICSKQIRQLDRLLQGSESNTEDSLSEDGLVERLRDGFENRFLDSPASTTRSLKAEFDELSFRPTISQYGYPQANFCGVQIATFNPHYNTTSSSILKPKKVNQNEEDCYEGVHIRLNSLDNDDDKHTSSDSELPTLSRFQQLHWAIQQNTKYYTRLATPQNTCCNIM</sequence>
<name>A0A0N5CK12_THECL</name>
<organism evidence="1">
    <name type="scientific">Thelazia callipaeda</name>
    <name type="common">Oriental eyeworm</name>
    <name type="synonym">Parasitic nematode</name>
    <dbReference type="NCBI Taxonomy" id="103827"/>
    <lineage>
        <taxon>Eukaryota</taxon>
        <taxon>Metazoa</taxon>
        <taxon>Ecdysozoa</taxon>
        <taxon>Nematoda</taxon>
        <taxon>Chromadorea</taxon>
        <taxon>Rhabditida</taxon>
        <taxon>Spirurina</taxon>
        <taxon>Spiruromorpha</taxon>
        <taxon>Thelazioidea</taxon>
        <taxon>Thelaziidae</taxon>
        <taxon>Thelazia</taxon>
    </lineage>
</organism>
<dbReference type="OMA" id="MINEETT"/>
<dbReference type="AlphaFoldDB" id="A0A0N5CK12"/>
<evidence type="ECO:0000313" key="1">
    <source>
        <dbReference type="WBParaSite" id="TCLT_0000038901-mRNA-1"/>
    </source>
</evidence>